<dbReference type="eggNOG" id="ENOG5030C85">
    <property type="taxonomic scope" value="Bacteria"/>
</dbReference>
<name>V6J6V3_9BACL</name>
<organism evidence="1 2">
    <name type="scientific">Sporolactobacillus laevolacticus DSM 442</name>
    <dbReference type="NCBI Taxonomy" id="1395513"/>
    <lineage>
        <taxon>Bacteria</taxon>
        <taxon>Bacillati</taxon>
        <taxon>Bacillota</taxon>
        <taxon>Bacilli</taxon>
        <taxon>Bacillales</taxon>
        <taxon>Sporolactobacillaceae</taxon>
        <taxon>Sporolactobacillus</taxon>
    </lineage>
</organism>
<dbReference type="AlphaFoldDB" id="V6J6V3"/>
<dbReference type="Proteomes" id="UP000018296">
    <property type="component" value="Unassembled WGS sequence"/>
</dbReference>
<sequence>MNFEVNGTVKVLEDNSKDGIKKGDIRTIIMVYETPNIAYEVEFVDEEGKVKFQGVYHETQITKL</sequence>
<reference evidence="1 2" key="1">
    <citation type="journal article" date="2013" name="Genome Announc.">
        <title>Genome Sequence of Sporolactobacillus laevolacticus DSM442, an Efficient Polymer-Grade D-Lactate Producer from Agricultural Waste Cottonseed as a Nitrogen Source.</title>
        <authorList>
            <person name="Wang H."/>
            <person name="Wang L."/>
            <person name="Ju J."/>
            <person name="Yu B."/>
            <person name="Ma Y."/>
        </authorList>
    </citation>
    <scope>NUCLEOTIDE SEQUENCE [LARGE SCALE GENOMIC DNA]</scope>
    <source>
        <strain evidence="1 2">DSM 442</strain>
    </source>
</reference>
<dbReference type="PATRIC" id="fig|1395513.3.peg.1016"/>
<evidence type="ECO:0000313" key="2">
    <source>
        <dbReference type="Proteomes" id="UP000018296"/>
    </source>
</evidence>
<proteinExistence type="predicted"/>
<dbReference type="EMBL" id="AWTC01000004">
    <property type="protein sequence ID" value="EST12509.1"/>
    <property type="molecule type" value="Genomic_DNA"/>
</dbReference>
<accession>V6J6V3</accession>
<dbReference type="OrthoDB" id="983005at2"/>
<evidence type="ECO:0008006" key="3">
    <source>
        <dbReference type="Google" id="ProtNLM"/>
    </source>
</evidence>
<dbReference type="RefSeq" id="WP_023509294.1">
    <property type="nucleotide sequence ID" value="NZ_AWTC01000004.1"/>
</dbReference>
<comment type="caution">
    <text evidence="1">The sequence shown here is derived from an EMBL/GenBank/DDBJ whole genome shotgun (WGS) entry which is preliminary data.</text>
</comment>
<dbReference type="InterPro" id="IPR032568">
    <property type="entry name" value="DUF4926"/>
</dbReference>
<protein>
    <recommendedName>
        <fullName evidence="3">DUF4926 domain-containing protein</fullName>
    </recommendedName>
</protein>
<dbReference type="Pfam" id="PF16277">
    <property type="entry name" value="DUF4926"/>
    <property type="match status" value="1"/>
</dbReference>
<gene>
    <name evidence="1" type="ORF">P343_04965</name>
</gene>
<evidence type="ECO:0000313" key="1">
    <source>
        <dbReference type="EMBL" id="EST12509.1"/>
    </source>
</evidence>
<keyword evidence="2" id="KW-1185">Reference proteome</keyword>